<keyword evidence="4" id="KW-0472">Membrane</keyword>
<feature type="transmembrane region" description="Helical" evidence="4">
    <location>
        <begin position="25"/>
        <end position="48"/>
    </location>
</feature>
<dbReference type="Proteomes" id="UP000219285">
    <property type="component" value="Chromosome"/>
</dbReference>
<dbReference type="InterPro" id="IPR000160">
    <property type="entry name" value="GGDEF_dom"/>
</dbReference>
<dbReference type="FunFam" id="3.30.70.270:FF:000001">
    <property type="entry name" value="Diguanylate cyclase domain protein"/>
    <property type="match status" value="1"/>
</dbReference>
<reference evidence="7" key="1">
    <citation type="submission" date="2014-12" db="EMBL/GenBank/DDBJ databases">
        <title>Complete genome sequence of a multi-drug resistant Klebsiella pneumoniae.</title>
        <authorList>
            <person name="Hua X."/>
            <person name="Chen Q."/>
            <person name="Li X."/>
            <person name="Feng Y."/>
            <person name="Ruan Z."/>
            <person name="Yu Y."/>
        </authorList>
    </citation>
    <scope>NUCLEOTIDE SEQUENCE [LARGE SCALE GENOMIC DNA]</scope>
    <source>
        <strain evidence="7">5.12</strain>
    </source>
</reference>
<dbReference type="Gene3D" id="3.30.70.270">
    <property type="match status" value="1"/>
</dbReference>
<dbReference type="OrthoDB" id="9813903at2"/>
<accession>A0A6M4MHV6</accession>
<evidence type="ECO:0000256" key="3">
    <source>
        <dbReference type="ARBA" id="ARBA00034247"/>
    </source>
</evidence>
<evidence type="ECO:0000259" key="5">
    <source>
        <dbReference type="PROSITE" id="PS50887"/>
    </source>
</evidence>
<comment type="cofactor">
    <cofactor evidence="1">
        <name>Mg(2+)</name>
        <dbReference type="ChEBI" id="CHEBI:18420"/>
    </cofactor>
</comment>
<dbReference type="SUPFAM" id="SSF55073">
    <property type="entry name" value="Nucleotide cyclase"/>
    <property type="match status" value="1"/>
</dbReference>
<organism evidence="6 7">
    <name type="scientific">Alteromonas pelagimontana</name>
    <dbReference type="NCBI Taxonomy" id="1858656"/>
    <lineage>
        <taxon>Bacteria</taxon>
        <taxon>Pseudomonadati</taxon>
        <taxon>Pseudomonadota</taxon>
        <taxon>Gammaproteobacteria</taxon>
        <taxon>Alteromonadales</taxon>
        <taxon>Alteromonadaceae</taxon>
        <taxon>Alteromonas/Salinimonas group</taxon>
        <taxon>Alteromonas</taxon>
    </lineage>
</organism>
<feature type="transmembrane region" description="Helical" evidence="4">
    <location>
        <begin position="133"/>
        <end position="152"/>
    </location>
</feature>
<evidence type="ECO:0000256" key="2">
    <source>
        <dbReference type="ARBA" id="ARBA00012528"/>
    </source>
</evidence>
<protein>
    <recommendedName>
        <fullName evidence="2">diguanylate cyclase</fullName>
        <ecNumber evidence="2">2.7.7.65</ecNumber>
    </recommendedName>
</protein>
<dbReference type="Pfam" id="PF00990">
    <property type="entry name" value="GGDEF"/>
    <property type="match status" value="1"/>
</dbReference>
<evidence type="ECO:0000256" key="1">
    <source>
        <dbReference type="ARBA" id="ARBA00001946"/>
    </source>
</evidence>
<dbReference type="PROSITE" id="PS50887">
    <property type="entry name" value="GGDEF"/>
    <property type="match status" value="1"/>
</dbReference>
<dbReference type="SMART" id="SM00267">
    <property type="entry name" value="GGDEF"/>
    <property type="match status" value="1"/>
</dbReference>
<dbReference type="PANTHER" id="PTHR45138">
    <property type="entry name" value="REGULATORY COMPONENTS OF SENSORY TRANSDUCTION SYSTEM"/>
    <property type="match status" value="1"/>
</dbReference>
<sequence>MAATLDKLLKEGCSQHYDEETNRQILVVNLFSLVGISLTLSLGIVALVGKNYPLAFSLLTASFLFIVSRKIQSIFSNSVGRLLAMYLLTGCLMALMSFLVVTGGRANTGPLWIYIVPPVAMFFGGFRRGLGVMAGFTLLIVILLFFPDDYLLLTHYSYEFKTRLIYSFLTVTFLSAFYEYSRQKTYETAKELSRQFKQQALHDPLTHLPNRRGIQQQIEQELSRMTRHGRPISIVIVDVDHFKNINDTYGHDNGDVVLTKISEIFRKWIRRQDSVGRWGGEEFIFVLPETPETNGKLLADKVRSALEGTFINIQGNDIQVTASFGVCEINKEITLDRALRQADKALYQAKKEGRNCVVAANACDD</sequence>
<dbReference type="CDD" id="cd01949">
    <property type="entry name" value="GGDEF"/>
    <property type="match status" value="1"/>
</dbReference>
<keyword evidence="4" id="KW-0812">Transmembrane</keyword>
<dbReference type="NCBIfam" id="TIGR00254">
    <property type="entry name" value="GGDEF"/>
    <property type="match status" value="1"/>
</dbReference>
<feature type="transmembrane region" description="Helical" evidence="4">
    <location>
        <begin position="83"/>
        <end position="103"/>
    </location>
</feature>
<proteinExistence type="predicted"/>
<dbReference type="InterPro" id="IPR029787">
    <property type="entry name" value="Nucleotide_cyclase"/>
</dbReference>
<dbReference type="GO" id="GO:0052621">
    <property type="term" value="F:diguanylate cyclase activity"/>
    <property type="evidence" value="ECO:0007669"/>
    <property type="project" value="UniProtKB-EC"/>
</dbReference>
<keyword evidence="4" id="KW-1133">Transmembrane helix</keyword>
<reference evidence="6 7" key="2">
    <citation type="submission" date="2020-04" db="EMBL/GenBank/DDBJ databases">
        <title>Complete genome sequence of Alteromonas pelagimontana 5.12T.</title>
        <authorList>
            <person name="Sinha R.K."/>
            <person name="Krishnan K.P."/>
            <person name="Kurian J.P."/>
        </authorList>
    </citation>
    <scope>NUCLEOTIDE SEQUENCE [LARGE SCALE GENOMIC DNA]</scope>
    <source>
        <strain evidence="6 7">5.12</strain>
    </source>
</reference>
<evidence type="ECO:0000313" key="7">
    <source>
        <dbReference type="Proteomes" id="UP000219285"/>
    </source>
</evidence>
<dbReference type="AlphaFoldDB" id="A0A6M4MHV6"/>
<feature type="domain" description="GGDEF" evidence="5">
    <location>
        <begin position="230"/>
        <end position="362"/>
    </location>
</feature>
<evidence type="ECO:0000313" key="6">
    <source>
        <dbReference type="EMBL" id="QJR82709.1"/>
    </source>
</evidence>
<name>A0A6M4MHV6_9ALTE</name>
<evidence type="ECO:0000256" key="4">
    <source>
        <dbReference type="SAM" id="Phobius"/>
    </source>
</evidence>
<dbReference type="EMBL" id="CP052766">
    <property type="protein sequence ID" value="QJR82709.1"/>
    <property type="molecule type" value="Genomic_DNA"/>
</dbReference>
<dbReference type="InterPro" id="IPR050469">
    <property type="entry name" value="Diguanylate_Cyclase"/>
</dbReference>
<feature type="transmembrane region" description="Helical" evidence="4">
    <location>
        <begin position="164"/>
        <end position="180"/>
    </location>
</feature>
<feature type="transmembrane region" description="Helical" evidence="4">
    <location>
        <begin position="54"/>
        <end position="71"/>
    </location>
</feature>
<dbReference type="KEGG" id="apel:CA267_002910"/>
<feature type="transmembrane region" description="Helical" evidence="4">
    <location>
        <begin position="109"/>
        <end position="126"/>
    </location>
</feature>
<keyword evidence="7" id="KW-1185">Reference proteome</keyword>
<dbReference type="InterPro" id="IPR043128">
    <property type="entry name" value="Rev_trsase/Diguanyl_cyclase"/>
</dbReference>
<comment type="catalytic activity">
    <reaction evidence="3">
        <text>2 GTP = 3',3'-c-di-GMP + 2 diphosphate</text>
        <dbReference type="Rhea" id="RHEA:24898"/>
        <dbReference type="ChEBI" id="CHEBI:33019"/>
        <dbReference type="ChEBI" id="CHEBI:37565"/>
        <dbReference type="ChEBI" id="CHEBI:58805"/>
        <dbReference type="EC" id="2.7.7.65"/>
    </reaction>
</comment>
<dbReference type="PANTHER" id="PTHR45138:SF9">
    <property type="entry name" value="DIGUANYLATE CYCLASE DGCM-RELATED"/>
    <property type="match status" value="1"/>
</dbReference>
<gene>
    <name evidence="6" type="ORF">CA267_002910</name>
</gene>
<dbReference type="EC" id="2.7.7.65" evidence="2"/>